<dbReference type="Gene3D" id="1.10.287.70">
    <property type="match status" value="1"/>
</dbReference>
<evidence type="ECO:0000256" key="10">
    <source>
        <dbReference type="ARBA" id="ARBA00022826"/>
    </source>
</evidence>
<dbReference type="InterPro" id="IPR000595">
    <property type="entry name" value="cNMP-bd_dom"/>
</dbReference>
<dbReference type="GeneID" id="114584367"/>
<feature type="compositionally biased region" description="Pro residues" evidence="23">
    <location>
        <begin position="1079"/>
        <end position="1090"/>
    </location>
</feature>
<feature type="compositionally biased region" description="Polar residues" evidence="23">
    <location>
        <begin position="941"/>
        <end position="951"/>
    </location>
</feature>
<evidence type="ECO:0000256" key="13">
    <source>
        <dbReference type="ARBA" id="ARBA00022989"/>
    </source>
</evidence>
<dbReference type="PRINTS" id="PR01463">
    <property type="entry name" value="EAGCHANLFMLY"/>
</dbReference>
<dbReference type="Gene3D" id="1.10.287.630">
    <property type="entry name" value="Helix hairpin bin"/>
    <property type="match status" value="1"/>
</dbReference>
<evidence type="ECO:0000256" key="4">
    <source>
        <dbReference type="ARBA" id="ARBA00022461"/>
    </source>
</evidence>
<sequence length="1269" mass="135611">MDRLPPSMRKRLYSLPQQIGPKASIMDEEDEEAGGGGRGGSGCSGGGADKDARRKSIKLRPLASAPPGGARGQGAGEPSRPGVGDAGGGLVESGEAATAAASSAASGAPGCRGSGKSSTNGDCRRFKGSLSSLASRHPHDSGEERRLISSEGDAASPGDERSPPDLSDTEPGPPASSTPAAASSCSSPPDPPPPPSSSAFVKVEGGGGPDGAGGGADQITPDDEQRLGQAGFMQRQFGAMLQPGVNKFSLRMFGSQKAVEREQERVKSAGFWIIHPYSDFRFYWDLTMLLLMVGNLIIIPVGITFFKDENTTPWIVFNVVSDTFFLIDLVLNFRTGIVVEDNTEIILDPQRIKMKYLKSWFVVDFISSIPVDYIFLIVETRIDSEVYKTARALRIVRFTKILSLLRLLRLSRLIRYIHQWEEIFHMTYDLASAVVRIVNLIGMMLLLCHWDGCLQFLVPMLQDFPDDCWVSLNRMVNDSWGKQYSYALFKAMSHMLCIGYGQQAPVGMSDVWLTMLSMIVGATCYAMFIGHATALIQSLDSSRRQYQEKYKQVEQYMSFHKLPAEMRQRIHDYYEHRYQGKMFDEESILGELSEPLREEIINFNCRKLVASMPLFANADPNFVTSMLTKLRFEVFQPGDYIIREGTIGKKMYFIQHGVVSVLTKGNKETKLADGSYFGEICLLTRGRRTASVRADTYCRLYSLSVDNFNEVLEEYPMMRRAFETVALDRLDRIGKKNSILLHKVQHDLNSGVFNYQENEIIQQIVQHDREMAHCAHNVQAAAAASTPTPVIWTPLIQAPLQAAAATTSVAIALTHHPRLPTAIFRPPVSVLGSLGQAPNQTPRQLRRLHSLVSSAGPSIVGSPSSTQSQQHTPGADTLSSSSFQIQQLAGFTASAGLGQFHRASAGSPSAASTQQQPLGSPSSAGLGLLHQGPSDSPEGVAQQQAPDSNLLSGFGPFQKAPASSPSTAFPQLSSNSPGSPLGRTQAACSNKPAQPGQAQQLSGTGALGGTNHFPLPPSSSPPPSSLSQLAQASGGSPSASCQTQPSALGPSASPAATVAQLHHERSPFASMSPLKQPAGAPPPLFPPSGLSPPSQCAAARTLQCAPSGARGSHGSLLMPQTSSPPLQVLQPRSTPPPPLPPGRLSQDLKFISASHPTLPHETAQTLSRGSSPHSSRESVSSFSSFSGGGGAGGGGGTRPLGKPYSSVPGRVTLPRQMSSGSLPPPPAFEASCAIPPPLTAVVTAVEGRKGSIGLTGEREPIRSKLPSNL</sequence>
<dbReference type="GO" id="GO:0005222">
    <property type="term" value="F:intracellularly cAMP-activated cation channel activity"/>
    <property type="evidence" value="ECO:0007669"/>
    <property type="project" value="Ensembl"/>
</dbReference>
<dbReference type="InterPro" id="IPR013621">
    <property type="entry name" value="Ion_trans_N"/>
</dbReference>
<keyword evidence="16 24" id="KW-0472">Membrane</keyword>
<feature type="region of interest" description="Disordered" evidence="23">
    <location>
        <begin position="902"/>
        <end position="1224"/>
    </location>
</feature>
<dbReference type="GO" id="GO:0030424">
    <property type="term" value="C:axon"/>
    <property type="evidence" value="ECO:0007669"/>
    <property type="project" value="TreeGrafter"/>
</dbReference>
<feature type="compositionally biased region" description="Polar residues" evidence="23">
    <location>
        <begin position="961"/>
        <end position="978"/>
    </location>
</feature>
<dbReference type="PANTHER" id="PTHR45689">
    <property type="entry name" value="I[[H]] CHANNEL, ISOFORM E"/>
    <property type="match status" value="1"/>
</dbReference>
<keyword evidence="9" id="KW-0547">Nucleotide-binding</keyword>
<evidence type="ECO:0000256" key="19">
    <source>
        <dbReference type="ARBA" id="ARBA00023286"/>
    </source>
</evidence>
<dbReference type="KEGG" id="pmua:114584367"/>
<reference evidence="26" key="3">
    <citation type="submission" date="2025-09" db="UniProtKB">
        <authorList>
            <consortium name="Ensembl"/>
        </authorList>
    </citation>
    <scope>IDENTIFICATION</scope>
</reference>
<dbReference type="OrthoDB" id="421226at2759"/>
<evidence type="ECO:0000256" key="24">
    <source>
        <dbReference type="SAM" id="Phobius"/>
    </source>
</evidence>
<dbReference type="InterPro" id="IPR014710">
    <property type="entry name" value="RmlC-like_jellyroll"/>
</dbReference>
<dbReference type="Pfam" id="PF00520">
    <property type="entry name" value="Ion_trans"/>
    <property type="match status" value="1"/>
</dbReference>
<evidence type="ECO:0000313" key="27">
    <source>
        <dbReference type="Proteomes" id="UP000472272"/>
    </source>
</evidence>
<reference evidence="26 27" key="1">
    <citation type="journal article" date="2019" name="Proc. Natl. Acad. Sci. U.S.A.">
        <title>Regulatory changes in pterin and carotenoid genes underlie balanced color polymorphisms in the wall lizard.</title>
        <authorList>
            <person name="Andrade P."/>
            <person name="Pinho C."/>
            <person name="Perez I de Lanuza G."/>
            <person name="Afonso S."/>
            <person name="Brejcha J."/>
            <person name="Rubin C.J."/>
            <person name="Wallerman O."/>
            <person name="Pereira P."/>
            <person name="Sabatino S.J."/>
            <person name="Bellati A."/>
            <person name="Pellitteri-Rosa D."/>
            <person name="Bosakova Z."/>
            <person name="Bunikis I."/>
            <person name="Carretero M.A."/>
            <person name="Feiner N."/>
            <person name="Marsik P."/>
            <person name="Pauperio F."/>
            <person name="Salvi D."/>
            <person name="Soler L."/>
            <person name="While G.M."/>
            <person name="Uller T."/>
            <person name="Font E."/>
            <person name="Andersson L."/>
            <person name="Carneiro M."/>
        </authorList>
    </citation>
    <scope>NUCLEOTIDE SEQUENCE</scope>
</reference>
<dbReference type="Proteomes" id="UP000472272">
    <property type="component" value="Chromosome 14"/>
</dbReference>
<dbReference type="GeneTree" id="ENSGT00940000154743"/>
<keyword evidence="6" id="KW-0633">Potassium transport</keyword>
<dbReference type="OMA" id="FRAQHMT"/>
<dbReference type="InterPro" id="IPR005821">
    <property type="entry name" value="Ion_trans_dom"/>
</dbReference>
<feature type="transmembrane region" description="Helical" evidence="24">
    <location>
        <begin position="511"/>
        <end position="536"/>
    </location>
</feature>
<dbReference type="FunFam" id="1.10.287.630:FF:000002">
    <property type="entry name" value="Potassium/sodium hyperpolarization-activated cyclic nucleotide-gated channel 4"/>
    <property type="match status" value="1"/>
</dbReference>
<feature type="compositionally biased region" description="Low complexity" evidence="23">
    <location>
        <begin position="93"/>
        <end position="115"/>
    </location>
</feature>
<dbReference type="GO" id="GO:0030425">
    <property type="term" value="C:dendrite"/>
    <property type="evidence" value="ECO:0007669"/>
    <property type="project" value="TreeGrafter"/>
</dbReference>
<comment type="similarity">
    <text evidence="2">Belongs to the potassium channel HCN family.</text>
</comment>
<feature type="compositionally biased region" description="Polar residues" evidence="23">
    <location>
        <begin position="906"/>
        <end position="916"/>
    </location>
</feature>
<evidence type="ECO:0000313" key="26">
    <source>
        <dbReference type="Ensembl" id="ENSPMRP00000023067.1"/>
    </source>
</evidence>
<keyword evidence="8 24" id="KW-0812">Transmembrane</keyword>
<keyword evidence="15" id="KW-0406">Ion transport</keyword>
<evidence type="ECO:0000256" key="9">
    <source>
        <dbReference type="ARBA" id="ARBA00022741"/>
    </source>
</evidence>
<dbReference type="GO" id="GO:0071320">
    <property type="term" value="P:cellular response to cAMP"/>
    <property type="evidence" value="ECO:0007669"/>
    <property type="project" value="Ensembl"/>
</dbReference>
<feature type="compositionally biased region" description="Polar residues" evidence="23">
    <location>
        <begin position="986"/>
        <end position="1003"/>
    </location>
</feature>
<dbReference type="GO" id="GO:1990573">
    <property type="term" value="P:potassium ion import across plasma membrane"/>
    <property type="evidence" value="ECO:0007669"/>
    <property type="project" value="Ensembl"/>
</dbReference>
<evidence type="ECO:0000256" key="20">
    <source>
        <dbReference type="ARBA" id="ARBA00023303"/>
    </source>
</evidence>
<evidence type="ECO:0000256" key="21">
    <source>
        <dbReference type="ARBA" id="ARBA00034430"/>
    </source>
</evidence>
<feature type="region of interest" description="Disordered" evidence="23">
    <location>
        <begin position="1"/>
        <end position="223"/>
    </location>
</feature>
<name>A0A670JJ98_PODMU</name>
<dbReference type="GO" id="GO:0098909">
    <property type="term" value="P:regulation of cardiac muscle cell action potential involved in regulation of contraction"/>
    <property type="evidence" value="ECO:0007669"/>
    <property type="project" value="Ensembl"/>
</dbReference>
<evidence type="ECO:0000259" key="25">
    <source>
        <dbReference type="PROSITE" id="PS50042"/>
    </source>
</evidence>
<evidence type="ECO:0000256" key="7">
    <source>
        <dbReference type="ARBA" id="ARBA00022566"/>
    </source>
</evidence>
<dbReference type="GO" id="GO:0005248">
    <property type="term" value="F:voltage-gated sodium channel activity"/>
    <property type="evidence" value="ECO:0007669"/>
    <property type="project" value="Ensembl"/>
</dbReference>
<dbReference type="GO" id="GO:0071321">
    <property type="term" value="P:cellular response to cGMP"/>
    <property type="evidence" value="ECO:0007669"/>
    <property type="project" value="Ensembl"/>
</dbReference>
<evidence type="ECO:0000256" key="6">
    <source>
        <dbReference type="ARBA" id="ARBA00022538"/>
    </source>
</evidence>
<evidence type="ECO:0000256" key="18">
    <source>
        <dbReference type="ARBA" id="ARBA00023201"/>
    </source>
</evidence>
<keyword evidence="27" id="KW-1185">Reference proteome</keyword>
<dbReference type="SUPFAM" id="SSF81324">
    <property type="entry name" value="Voltage-gated potassium channels"/>
    <property type="match status" value="1"/>
</dbReference>
<evidence type="ECO:0000256" key="22">
    <source>
        <dbReference type="ARBA" id="ARBA00036239"/>
    </source>
</evidence>
<keyword evidence="3" id="KW-0813">Transport</keyword>
<keyword evidence="18" id="KW-0739">Sodium transport</keyword>
<comment type="subcellular location">
    <subcellularLocation>
        <location evidence="1">Cell membrane</location>
        <topology evidence="1">Multi-pass membrane protein</topology>
    </subcellularLocation>
</comment>
<evidence type="ECO:0000256" key="15">
    <source>
        <dbReference type="ARBA" id="ARBA00023065"/>
    </source>
</evidence>
<evidence type="ECO:0000256" key="14">
    <source>
        <dbReference type="ARBA" id="ARBA00023053"/>
    </source>
</evidence>
<dbReference type="Gene3D" id="2.60.120.10">
    <property type="entry name" value="Jelly Rolls"/>
    <property type="match status" value="1"/>
</dbReference>
<feature type="compositionally biased region" description="Low complexity" evidence="23">
    <location>
        <begin position="1045"/>
        <end position="1056"/>
    </location>
</feature>
<dbReference type="Pfam" id="PF00027">
    <property type="entry name" value="cNMP_binding"/>
    <property type="match status" value="1"/>
</dbReference>
<proteinExistence type="inferred from homology"/>
<dbReference type="Ensembl" id="ENSPMRT00000024503.1">
    <property type="protein sequence ID" value="ENSPMRP00000023067.1"/>
    <property type="gene ID" value="ENSPMRG00000014977.1"/>
</dbReference>
<dbReference type="InterPro" id="IPR018490">
    <property type="entry name" value="cNMP-bd_dom_sf"/>
</dbReference>
<feature type="compositionally biased region" description="Gly residues" evidence="23">
    <location>
        <begin position="204"/>
        <end position="216"/>
    </location>
</feature>
<evidence type="ECO:0000256" key="8">
    <source>
        <dbReference type="ARBA" id="ARBA00022692"/>
    </source>
</evidence>
<keyword evidence="11" id="KW-0851">Voltage-gated channel</keyword>
<reference evidence="26" key="2">
    <citation type="submission" date="2025-08" db="UniProtKB">
        <authorList>
            <consortium name="Ensembl"/>
        </authorList>
    </citation>
    <scope>IDENTIFICATION</scope>
</reference>
<dbReference type="CDD" id="cd00038">
    <property type="entry name" value="CAP_ED"/>
    <property type="match status" value="1"/>
</dbReference>
<dbReference type="CTD" id="10021"/>
<evidence type="ECO:0000256" key="17">
    <source>
        <dbReference type="ARBA" id="ARBA00023149"/>
    </source>
</evidence>
<feature type="compositionally biased region" description="Gly residues" evidence="23">
    <location>
        <begin position="34"/>
        <end position="47"/>
    </location>
</feature>
<feature type="compositionally biased region" description="Low complexity" evidence="23">
    <location>
        <begin position="177"/>
        <end position="187"/>
    </location>
</feature>
<dbReference type="FunFam" id="2.60.120.10:FF:000007">
    <property type="entry name" value="Putative potassium/sodium hyperpolarization-activated cyclic nucleotide-gated channel 2"/>
    <property type="match status" value="1"/>
</dbReference>
<evidence type="ECO:0000256" key="3">
    <source>
        <dbReference type="ARBA" id="ARBA00022448"/>
    </source>
</evidence>
<dbReference type="GO" id="GO:0086041">
    <property type="term" value="F:voltage-gated potassium channel activity involved in SA node cell action potential depolarization"/>
    <property type="evidence" value="ECO:0007669"/>
    <property type="project" value="Ensembl"/>
</dbReference>
<comment type="catalytic activity">
    <reaction evidence="21">
        <text>K(+)(in) = K(+)(out)</text>
        <dbReference type="Rhea" id="RHEA:29463"/>
        <dbReference type="ChEBI" id="CHEBI:29103"/>
    </reaction>
</comment>
<keyword evidence="14" id="KW-0915">Sodium</keyword>
<accession>A0A670JJ98</accession>
<feature type="compositionally biased region" description="Low complexity" evidence="23">
    <location>
        <begin position="917"/>
        <end position="929"/>
    </location>
</feature>
<gene>
    <name evidence="26" type="primary">HCN4</name>
</gene>
<keyword evidence="12" id="KW-0630">Potassium</keyword>
<feature type="compositionally biased region" description="Basic and acidic residues" evidence="23">
    <location>
        <begin position="137"/>
        <end position="148"/>
    </location>
</feature>
<keyword evidence="10" id="KW-0631">Potassium channel</keyword>
<feature type="transmembrane region" description="Helical" evidence="24">
    <location>
        <begin position="282"/>
        <end position="306"/>
    </location>
</feature>
<keyword evidence="7" id="KW-0116">cAMP-binding</keyword>
<dbReference type="GO" id="GO:0098719">
    <property type="term" value="P:sodium ion import across plasma membrane"/>
    <property type="evidence" value="ECO:0007669"/>
    <property type="project" value="Ensembl"/>
</dbReference>
<dbReference type="PROSITE" id="PS00888">
    <property type="entry name" value="CNMP_BINDING_1"/>
    <property type="match status" value="1"/>
</dbReference>
<feature type="compositionally biased region" description="Pro residues" evidence="23">
    <location>
        <begin position="1014"/>
        <end position="1024"/>
    </location>
</feature>
<dbReference type="InterPro" id="IPR018488">
    <property type="entry name" value="cNMP-bd_CS"/>
</dbReference>
<dbReference type="InterPro" id="IPR051413">
    <property type="entry name" value="K/Na_HCN_channel"/>
</dbReference>
<comment type="catalytic activity">
    <reaction evidence="22">
        <text>Na(+)(in) = Na(+)(out)</text>
        <dbReference type="Rhea" id="RHEA:34963"/>
        <dbReference type="ChEBI" id="CHEBI:29101"/>
    </reaction>
</comment>
<feature type="region of interest" description="Disordered" evidence="23">
    <location>
        <begin position="854"/>
        <end position="880"/>
    </location>
</feature>
<dbReference type="GO" id="GO:0042802">
    <property type="term" value="F:identical protein binding"/>
    <property type="evidence" value="ECO:0007669"/>
    <property type="project" value="Ensembl"/>
</dbReference>
<dbReference type="GO" id="GO:0003254">
    <property type="term" value="P:regulation of membrane depolarization"/>
    <property type="evidence" value="ECO:0007669"/>
    <property type="project" value="Ensembl"/>
</dbReference>
<dbReference type="GO" id="GO:0086091">
    <property type="term" value="P:regulation of heart rate by cardiac conduction"/>
    <property type="evidence" value="ECO:0007669"/>
    <property type="project" value="Ensembl"/>
</dbReference>
<evidence type="ECO:0000256" key="23">
    <source>
        <dbReference type="SAM" id="MobiDB-lite"/>
    </source>
</evidence>
<dbReference type="GO" id="GO:0030552">
    <property type="term" value="F:cAMP binding"/>
    <property type="evidence" value="ECO:0007669"/>
    <property type="project" value="UniProtKB-KW"/>
</dbReference>
<dbReference type="SMART" id="SM00100">
    <property type="entry name" value="cNMP"/>
    <property type="match status" value="1"/>
</dbReference>
<feature type="compositionally biased region" description="Gly residues" evidence="23">
    <location>
        <begin position="1186"/>
        <end position="1198"/>
    </location>
</feature>
<evidence type="ECO:0000256" key="5">
    <source>
        <dbReference type="ARBA" id="ARBA00022475"/>
    </source>
</evidence>
<dbReference type="SUPFAM" id="SSF51206">
    <property type="entry name" value="cAMP-binding domain-like"/>
    <property type="match status" value="1"/>
</dbReference>
<dbReference type="FunFam" id="1.10.287.70:FF:000031">
    <property type="entry name" value="Potassium/sodium hyperpolarization-activated cyclic nucleotide-gated channel 1, putative"/>
    <property type="match status" value="1"/>
</dbReference>
<feature type="compositionally biased region" description="Low complexity" evidence="23">
    <location>
        <begin position="1167"/>
        <end position="1185"/>
    </location>
</feature>
<feature type="domain" description="Cyclic nucleotide-binding" evidence="25">
    <location>
        <begin position="614"/>
        <end position="729"/>
    </location>
</feature>
<feature type="compositionally biased region" description="Low complexity" evidence="23">
    <location>
        <begin position="1025"/>
        <end position="1036"/>
    </location>
</feature>
<feature type="compositionally biased region" description="Low complexity" evidence="23">
    <location>
        <begin position="862"/>
        <end position="873"/>
    </location>
</feature>
<keyword evidence="17" id="KW-0114">cAMP</keyword>
<protein>
    <submittedName>
        <fullName evidence="26">Hyperpolarization activated cyclic nucleotide gated potassium channel 4</fullName>
    </submittedName>
</protein>
<evidence type="ECO:0000256" key="2">
    <source>
        <dbReference type="ARBA" id="ARBA00006305"/>
    </source>
</evidence>
<dbReference type="GO" id="GO:0098855">
    <property type="term" value="C:HCN channel complex"/>
    <property type="evidence" value="ECO:0007669"/>
    <property type="project" value="Ensembl"/>
</dbReference>
<evidence type="ECO:0000256" key="16">
    <source>
        <dbReference type="ARBA" id="ARBA00023136"/>
    </source>
</evidence>
<dbReference type="AlphaFoldDB" id="A0A670JJ98"/>
<keyword evidence="4" id="KW-0894">Sodium channel</keyword>
<dbReference type="GO" id="GO:0048471">
    <property type="term" value="C:perinuclear region of cytoplasm"/>
    <property type="evidence" value="ECO:0007669"/>
    <property type="project" value="Ensembl"/>
</dbReference>
<keyword evidence="5" id="KW-1003">Cell membrane</keyword>
<evidence type="ECO:0000256" key="11">
    <source>
        <dbReference type="ARBA" id="ARBA00022882"/>
    </source>
</evidence>
<dbReference type="PANTHER" id="PTHR45689:SF4">
    <property type="entry name" value="POTASSIUM_SODIUM HYPERPOLARIZATION-ACTIVATED CYCLIC NUCLEOTIDE-GATED CHANNEL 4"/>
    <property type="match status" value="1"/>
</dbReference>
<evidence type="ECO:0000256" key="12">
    <source>
        <dbReference type="ARBA" id="ARBA00022958"/>
    </source>
</evidence>
<keyword evidence="20" id="KW-0407">Ion channel</keyword>
<keyword evidence="13 24" id="KW-1133">Transmembrane helix</keyword>
<dbReference type="PROSITE" id="PS50042">
    <property type="entry name" value="CNMP_BINDING_3"/>
    <property type="match status" value="1"/>
</dbReference>
<dbReference type="Pfam" id="PF08412">
    <property type="entry name" value="Ion_trans_N"/>
    <property type="match status" value="1"/>
</dbReference>
<evidence type="ECO:0000256" key="1">
    <source>
        <dbReference type="ARBA" id="ARBA00004651"/>
    </source>
</evidence>
<dbReference type="RefSeq" id="XP_028562005.1">
    <property type="nucleotide sequence ID" value="XM_028706172.1"/>
</dbReference>
<organism evidence="26 27">
    <name type="scientific">Podarcis muralis</name>
    <name type="common">Wall lizard</name>
    <name type="synonym">Lacerta muralis</name>
    <dbReference type="NCBI Taxonomy" id="64176"/>
    <lineage>
        <taxon>Eukaryota</taxon>
        <taxon>Metazoa</taxon>
        <taxon>Chordata</taxon>
        <taxon>Craniata</taxon>
        <taxon>Vertebrata</taxon>
        <taxon>Euteleostomi</taxon>
        <taxon>Lepidosauria</taxon>
        <taxon>Squamata</taxon>
        <taxon>Bifurcata</taxon>
        <taxon>Unidentata</taxon>
        <taxon>Episquamata</taxon>
        <taxon>Laterata</taxon>
        <taxon>Lacertibaenia</taxon>
        <taxon>Lacertidae</taxon>
        <taxon>Podarcis</taxon>
    </lineage>
</organism>
<dbReference type="InterPro" id="IPR003938">
    <property type="entry name" value="K_chnl_volt-dep_EAG/ELK/ERG"/>
</dbReference>
<keyword evidence="19" id="KW-1071">Ligand-gated ion channel</keyword>